<protein>
    <recommendedName>
        <fullName evidence="1">Winged helix-turn helix domain-containing protein</fullName>
    </recommendedName>
</protein>
<evidence type="ECO:0000259" key="1">
    <source>
        <dbReference type="Pfam" id="PF13592"/>
    </source>
</evidence>
<dbReference type="EMBL" id="BAEK01000017">
    <property type="protein sequence ID" value="GAC03752.1"/>
    <property type="molecule type" value="Genomic_DNA"/>
</dbReference>
<proteinExistence type="predicted"/>
<feature type="domain" description="Winged helix-turn helix" evidence="1">
    <location>
        <begin position="22"/>
        <end position="73"/>
    </location>
</feature>
<accession>A0ABQ0I3B3</accession>
<dbReference type="Proteomes" id="UP000008372">
    <property type="component" value="Unassembled WGS sequence"/>
</dbReference>
<dbReference type="Pfam" id="PF13592">
    <property type="entry name" value="HTH_33"/>
    <property type="match status" value="1"/>
</dbReference>
<dbReference type="InterPro" id="IPR025959">
    <property type="entry name" value="Winged_HTH_dom"/>
</dbReference>
<comment type="caution">
    <text evidence="2">The sequence shown here is derived from an EMBL/GenBank/DDBJ whole genome shotgun (WGS) entry which is preliminary data.</text>
</comment>
<gene>
    <name evidence="2" type="ORF">GAGA_0889</name>
</gene>
<reference evidence="2 3" key="1">
    <citation type="journal article" date="2014" name="Environ. Microbiol.">
        <title>Comparative genomics of the marine bacterial genus Glaciecola reveals the high degree of genomic diversity and genomic characteristic for cold adaptation.</title>
        <authorList>
            <person name="Qin Q.L."/>
            <person name="Xie B.B."/>
            <person name="Yu Y."/>
            <person name="Shu Y.L."/>
            <person name="Rong J.C."/>
            <person name="Zhang Y.J."/>
            <person name="Zhao D.L."/>
            <person name="Chen X.L."/>
            <person name="Zhang X.Y."/>
            <person name="Chen B."/>
            <person name="Zhou B.C."/>
            <person name="Zhang Y.Z."/>
        </authorList>
    </citation>
    <scope>NUCLEOTIDE SEQUENCE [LARGE SCALE GENOMIC DNA]</scope>
    <source>
        <strain evidence="2 3">NO2</strain>
    </source>
</reference>
<organism evidence="2 3">
    <name type="scientific">Paraglaciecola agarilytica NO2</name>
    <dbReference type="NCBI Taxonomy" id="1125747"/>
    <lineage>
        <taxon>Bacteria</taxon>
        <taxon>Pseudomonadati</taxon>
        <taxon>Pseudomonadota</taxon>
        <taxon>Gammaproteobacteria</taxon>
        <taxon>Alteromonadales</taxon>
        <taxon>Alteromonadaceae</taxon>
        <taxon>Paraglaciecola</taxon>
    </lineage>
</organism>
<evidence type="ECO:0000313" key="2">
    <source>
        <dbReference type="EMBL" id="GAC03752.1"/>
    </source>
</evidence>
<keyword evidence="3" id="KW-1185">Reference proteome</keyword>
<name>A0ABQ0I3B3_9ALTE</name>
<evidence type="ECO:0000313" key="3">
    <source>
        <dbReference type="Proteomes" id="UP000008372"/>
    </source>
</evidence>
<sequence length="112" mass="13137">MKQLSQYIKKNAIKPSGGSLAGADIHHHIKHEFGKHYHPDYVYTVLKRLNFSWITSRSKHPKQSQEAQDEFKKLQIETIKRILGHTALDRVDFWFQDEARFGQQNTTTRLCS</sequence>